<feature type="domain" description="Glycoside hydrolase family 31 N-terminal" evidence="4">
    <location>
        <begin position="77"/>
        <end position="206"/>
    </location>
</feature>
<dbReference type="SUPFAM" id="SSF51445">
    <property type="entry name" value="(Trans)glycosidases"/>
    <property type="match status" value="1"/>
</dbReference>
<dbReference type="Pfam" id="PF13802">
    <property type="entry name" value="Gal_mutarotas_2"/>
    <property type="match status" value="1"/>
</dbReference>
<keyword evidence="2 6" id="KW-0326">Glycosidase</keyword>
<dbReference type="InterPro" id="IPR025887">
    <property type="entry name" value="Glyco_hydro_31_N_dom"/>
</dbReference>
<dbReference type="InterPro" id="IPR000322">
    <property type="entry name" value="Glyco_hydro_31_TIM"/>
</dbReference>
<dbReference type="Pfam" id="PF01055">
    <property type="entry name" value="Glyco_hydro_31_2nd"/>
    <property type="match status" value="1"/>
</dbReference>
<dbReference type="InterPro" id="IPR048395">
    <property type="entry name" value="Glyco_hydro_31_C"/>
</dbReference>
<dbReference type="InterPro" id="IPR017853">
    <property type="entry name" value="GH"/>
</dbReference>
<dbReference type="PANTHER" id="PTHR46959:SF2">
    <property type="entry name" value="SULFOQUINOVOSIDASE"/>
    <property type="match status" value="1"/>
</dbReference>
<dbReference type="Gene3D" id="3.20.20.80">
    <property type="entry name" value="Glycosidases"/>
    <property type="match status" value="1"/>
</dbReference>
<dbReference type="RefSeq" id="WP_335962767.1">
    <property type="nucleotide sequence ID" value="NZ_JAXBLX010000034.1"/>
</dbReference>
<sequence length="678" mass="77679">MTTNTEIKGFEVIERENGFEVFLEGRLLFTHSTKHPFVFVGAGEETIAMYRGNFKIDDYIVERIPLRFAQVTKQGDSVQIGLRHSKNDNEVLSIELNRDQDGMRASFDLKDDSINRFWMRIHADKEEKVYGCGEQLSYLNLRGKNFPLWTSEPGVGRNKNTYTTWQADVKDKAGGDYYNTNFPQPTFISTQKYYCHVDTTAYADFDFRQETFHELQIWEIPKSILFECGSTYKDLVTRLTERLGRQPELPDWTYNGIWLGIQGGTDAVEKKLDHALSKGLKIGAVWCQDWQGKRITSFGKRLMWNWQWNADEYPNLDTKIQDWKEQGIKFLGYINPYVAEEGSLYKEAKANNYLATKEDGSDYLVDFGEFYCGVIDFTNEAANKWYVSVIQTNLIDFGLDGWMADFGEYLPTDVKLSNGVPAKVMHNAWPAIWAKVNHDAVKESGRWGDIVYFMRAGFTGNQAYCPLLWAGDQSVNWSLDDGLASVIPAALSAGLTGCGISHSDIGGYTSLHGNKRSKELLLRWTEMAAFTPVMRTHEGNRPDDCFQYDGDEETLLHFVKMTDVYVELAPYVKSLVKLNATEGIPIQRPLFMEYEQDPKVYDIQYQYMLGSDILVAPVHEQGKDSWEVYLPEDEWVHFWSGEEYKGGHVEVAAPIGQPPVFYRKASTFKELFAKISKK</sequence>
<dbReference type="NCBIfam" id="NF007746">
    <property type="entry name" value="PRK10426.1"/>
    <property type="match status" value="1"/>
</dbReference>
<evidence type="ECO:0000313" key="7">
    <source>
        <dbReference type="Proteomes" id="UP001589838"/>
    </source>
</evidence>
<keyword evidence="2 6" id="KW-0378">Hydrolase</keyword>
<dbReference type="CDD" id="cd06594">
    <property type="entry name" value="GH31_glucosidase_YihQ"/>
    <property type="match status" value="1"/>
</dbReference>
<dbReference type="InterPro" id="IPR013780">
    <property type="entry name" value="Glyco_hydro_b"/>
</dbReference>
<evidence type="ECO:0000259" key="3">
    <source>
        <dbReference type="Pfam" id="PF01055"/>
    </source>
</evidence>
<dbReference type="InterPro" id="IPR052990">
    <property type="entry name" value="Sulfoquinovosidase_GH31"/>
</dbReference>
<feature type="domain" description="Glycosyl hydrolase family 31 C-terminal" evidence="5">
    <location>
        <begin position="583"/>
        <end position="664"/>
    </location>
</feature>
<proteinExistence type="inferred from homology"/>
<dbReference type="InterPro" id="IPR044112">
    <property type="entry name" value="YihQ_TIM-like"/>
</dbReference>
<evidence type="ECO:0000256" key="2">
    <source>
        <dbReference type="RuleBase" id="RU361185"/>
    </source>
</evidence>
<dbReference type="SUPFAM" id="SSF74650">
    <property type="entry name" value="Galactose mutarotase-like"/>
    <property type="match status" value="1"/>
</dbReference>
<organism evidence="6 7">
    <name type="scientific">Halalkalibacter kiskunsagensis</name>
    <dbReference type="NCBI Taxonomy" id="1548599"/>
    <lineage>
        <taxon>Bacteria</taxon>
        <taxon>Bacillati</taxon>
        <taxon>Bacillota</taxon>
        <taxon>Bacilli</taxon>
        <taxon>Bacillales</taxon>
        <taxon>Bacillaceae</taxon>
        <taxon>Halalkalibacter</taxon>
    </lineage>
</organism>
<gene>
    <name evidence="6" type="ORF">ACFFHM_13470</name>
</gene>
<keyword evidence="7" id="KW-1185">Reference proteome</keyword>
<comment type="caution">
    <text evidence="6">The sequence shown here is derived from an EMBL/GenBank/DDBJ whole genome shotgun (WGS) entry which is preliminary data.</text>
</comment>
<evidence type="ECO:0000256" key="1">
    <source>
        <dbReference type="ARBA" id="ARBA00007806"/>
    </source>
</evidence>
<dbReference type="GO" id="GO:0004558">
    <property type="term" value="F:alpha-1,4-glucosidase activity"/>
    <property type="evidence" value="ECO:0007669"/>
    <property type="project" value="UniProtKB-EC"/>
</dbReference>
<dbReference type="Proteomes" id="UP001589838">
    <property type="component" value="Unassembled WGS sequence"/>
</dbReference>
<reference evidence="6 7" key="1">
    <citation type="submission" date="2024-09" db="EMBL/GenBank/DDBJ databases">
        <authorList>
            <person name="Sun Q."/>
            <person name="Mori K."/>
        </authorList>
    </citation>
    <scope>NUCLEOTIDE SEQUENCE [LARGE SCALE GENOMIC DNA]</scope>
    <source>
        <strain evidence="6 7">NCAIM B.02610</strain>
    </source>
</reference>
<feature type="domain" description="Glycoside hydrolase family 31 TIM barrel" evidence="3">
    <location>
        <begin position="256"/>
        <end position="572"/>
    </location>
</feature>
<dbReference type="CDD" id="cd14752">
    <property type="entry name" value="GH31_N"/>
    <property type="match status" value="1"/>
</dbReference>
<dbReference type="InterPro" id="IPR011013">
    <property type="entry name" value="Gal_mutarotase_sf_dom"/>
</dbReference>
<dbReference type="Pfam" id="PF21365">
    <property type="entry name" value="Glyco_hydro_31_3rd"/>
    <property type="match status" value="1"/>
</dbReference>
<dbReference type="Gene3D" id="2.60.40.1760">
    <property type="entry name" value="glycosyl hydrolase (family 31)"/>
    <property type="match status" value="1"/>
</dbReference>
<protein>
    <submittedName>
        <fullName evidence="6">Alpha-glucosidase</fullName>
        <ecNumber evidence="6">3.2.1.20</ecNumber>
    </submittedName>
</protein>
<evidence type="ECO:0000259" key="4">
    <source>
        <dbReference type="Pfam" id="PF13802"/>
    </source>
</evidence>
<evidence type="ECO:0000259" key="5">
    <source>
        <dbReference type="Pfam" id="PF21365"/>
    </source>
</evidence>
<name>A0ABV6KDT6_9BACI</name>
<dbReference type="PANTHER" id="PTHR46959">
    <property type="entry name" value="SULFOQUINOVOSIDASE"/>
    <property type="match status" value="1"/>
</dbReference>
<comment type="similarity">
    <text evidence="1 2">Belongs to the glycosyl hydrolase 31 family.</text>
</comment>
<accession>A0ABV6KDT6</accession>
<dbReference type="SUPFAM" id="SSF51011">
    <property type="entry name" value="Glycosyl hydrolase domain"/>
    <property type="match status" value="1"/>
</dbReference>
<dbReference type="EMBL" id="JBHLUX010000034">
    <property type="protein sequence ID" value="MFC0471472.1"/>
    <property type="molecule type" value="Genomic_DNA"/>
</dbReference>
<dbReference type="EC" id="3.2.1.20" evidence="6"/>
<evidence type="ECO:0000313" key="6">
    <source>
        <dbReference type="EMBL" id="MFC0471472.1"/>
    </source>
</evidence>
<dbReference type="Gene3D" id="2.60.40.1180">
    <property type="entry name" value="Golgi alpha-mannosidase II"/>
    <property type="match status" value="1"/>
</dbReference>